<gene>
    <name evidence="3" type="ORF">FA14DRAFT_183757</name>
</gene>
<feature type="compositionally biased region" description="Polar residues" evidence="1">
    <location>
        <begin position="138"/>
        <end position="157"/>
    </location>
</feature>
<keyword evidence="2" id="KW-0732">Signal</keyword>
<feature type="region of interest" description="Disordered" evidence="1">
    <location>
        <begin position="84"/>
        <end position="161"/>
    </location>
</feature>
<feature type="compositionally biased region" description="Basic and acidic residues" evidence="1">
    <location>
        <begin position="84"/>
        <end position="106"/>
    </location>
</feature>
<accession>A0A316VM95</accession>
<reference evidence="3 4" key="1">
    <citation type="journal article" date="2018" name="Mol. Biol. Evol.">
        <title>Broad Genomic Sampling Reveals a Smut Pathogenic Ancestry of the Fungal Clade Ustilaginomycotina.</title>
        <authorList>
            <person name="Kijpornyongpan T."/>
            <person name="Mondo S.J."/>
            <person name="Barry K."/>
            <person name="Sandor L."/>
            <person name="Lee J."/>
            <person name="Lipzen A."/>
            <person name="Pangilinan J."/>
            <person name="LaButti K."/>
            <person name="Hainaut M."/>
            <person name="Henrissat B."/>
            <person name="Grigoriev I.V."/>
            <person name="Spatafora J.W."/>
            <person name="Aime M.C."/>
        </authorList>
    </citation>
    <scope>NUCLEOTIDE SEQUENCE [LARGE SCALE GENOMIC DNA]</scope>
    <source>
        <strain evidence="3 4">MCA 3882</strain>
    </source>
</reference>
<evidence type="ECO:0000313" key="3">
    <source>
        <dbReference type="EMBL" id="PWN38208.1"/>
    </source>
</evidence>
<feature type="chain" id="PRO_5016275489" evidence="2">
    <location>
        <begin position="25"/>
        <end position="288"/>
    </location>
</feature>
<feature type="compositionally biased region" description="Polar residues" evidence="1">
    <location>
        <begin position="107"/>
        <end position="127"/>
    </location>
</feature>
<keyword evidence="4" id="KW-1185">Reference proteome</keyword>
<organism evidence="3 4">
    <name type="scientific">Meira miltonrushii</name>
    <dbReference type="NCBI Taxonomy" id="1280837"/>
    <lineage>
        <taxon>Eukaryota</taxon>
        <taxon>Fungi</taxon>
        <taxon>Dikarya</taxon>
        <taxon>Basidiomycota</taxon>
        <taxon>Ustilaginomycotina</taxon>
        <taxon>Exobasidiomycetes</taxon>
        <taxon>Exobasidiales</taxon>
        <taxon>Brachybasidiaceae</taxon>
        <taxon>Meira</taxon>
    </lineage>
</organism>
<dbReference type="RefSeq" id="XP_025358510.1">
    <property type="nucleotide sequence ID" value="XM_025501338.1"/>
</dbReference>
<dbReference type="AlphaFoldDB" id="A0A316VM95"/>
<evidence type="ECO:0000256" key="1">
    <source>
        <dbReference type="SAM" id="MobiDB-lite"/>
    </source>
</evidence>
<dbReference type="EMBL" id="KZ819602">
    <property type="protein sequence ID" value="PWN38208.1"/>
    <property type="molecule type" value="Genomic_DNA"/>
</dbReference>
<evidence type="ECO:0000313" key="4">
    <source>
        <dbReference type="Proteomes" id="UP000245771"/>
    </source>
</evidence>
<dbReference type="InParanoid" id="A0A316VM95"/>
<evidence type="ECO:0000256" key="2">
    <source>
        <dbReference type="SAM" id="SignalP"/>
    </source>
</evidence>
<sequence>MMLFNMRAIMILLLASMQNWEICGLPTTSTSWNQGDPMKGIQNKEGFLGIEEDKIIKRASLWDRVRGKKIIEDAPKQTYQYKKLEKEGDHSQHAEHSGETSSHHSEGQISESSLHGSTRKPTPSWLQRGNFPEHGSLPLNTSSQPPSGQLTVQSLSTGGRKIEDKVNQLQGGVQHRERFRDGFTLIRGAKAAKKVLRQGAKLDKMDSKPPSTLRTVINAIPRKVTQVQYNKNLKTLGRVEKDVNINMRSGRMNKNVLRDIAETAHRINDIKIELKNEKKAKKASKGSL</sequence>
<proteinExistence type="predicted"/>
<protein>
    <submittedName>
        <fullName evidence="3">Uncharacterized protein</fullName>
    </submittedName>
</protein>
<dbReference type="GeneID" id="37023119"/>
<dbReference type="Proteomes" id="UP000245771">
    <property type="component" value="Unassembled WGS sequence"/>
</dbReference>
<name>A0A316VM95_9BASI</name>
<feature type="signal peptide" evidence="2">
    <location>
        <begin position="1"/>
        <end position="24"/>
    </location>
</feature>